<organism evidence="2 3">
    <name type="scientific">Porphyromonas crevioricanis</name>
    <dbReference type="NCBI Taxonomy" id="393921"/>
    <lineage>
        <taxon>Bacteria</taxon>
        <taxon>Pseudomonadati</taxon>
        <taxon>Bacteroidota</taxon>
        <taxon>Bacteroidia</taxon>
        <taxon>Bacteroidales</taxon>
        <taxon>Porphyromonadaceae</taxon>
        <taxon>Porphyromonas</taxon>
    </lineage>
</organism>
<dbReference type="Pfam" id="PF19576">
    <property type="entry name" value="Acyltransf_2"/>
    <property type="match status" value="1"/>
</dbReference>
<feature type="domain" description="Phospholipid/glycerol acyltransferase" evidence="1">
    <location>
        <begin position="122"/>
        <end position="238"/>
    </location>
</feature>
<dbReference type="Proteomes" id="UP000249300">
    <property type="component" value="Chromosome 1"/>
</dbReference>
<protein>
    <recommendedName>
        <fullName evidence="1">Phospholipid/glycerol acyltransferase domain-containing protein</fullName>
    </recommendedName>
</protein>
<sequence>MAKCYLCVRSRSGSLLPNSPITGMPPCLPFGVKSQCVGYQTTTMQNTQLVDIGTVIASKSGRPWPRPIVWTIERLIHQNEINTILSRYGHLRGAAFMAALVDYFSVSVSWHNPADLPQSSRCIFVCNHPLGAFDGICISHLIHNRYGNVRYIVNDLLYHLEPLRPIFLPVNKFGRQARESVEMLDEAMQSDLPVVTFPAGICSRLIDGRIQDLPWAKSFVQQSIRYNRPIVPLFFSGRNSRSFYRIERWRKALGIRFNLGTALLPHEMFGVRGKSFEIFVGKPITPEELSRDKRPAIEIAQDIRRRVYMLDRTRPTQQVSNPTNSSHHL</sequence>
<dbReference type="SUPFAM" id="SSF69593">
    <property type="entry name" value="Glycerol-3-phosphate (1)-acyltransferase"/>
    <property type="match status" value="1"/>
</dbReference>
<dbReference type="GO" id="GO:0016746">
    <property type="term" value="F:acyltransferase activity"/>
    <property type="evidence" value="ECO:0007669"/>
    <property type="project" value="InterPro"/>
</dbReference>
<evidence type="ECO:0000313" key="2">
    <source>
        <dbReference type="EMBL" id="SQH72650.1"/>
    </source>
</evidence>
<evidence type="ECO:0000259" key="1">
    <source>
        <dbReference type="SMART" id="SM00563"/>
    </source>
</evidence>
<gene>
    <name evidence="2" type="ORF">NCTC12858_00476</name>
</gene>
<dbReference type="InterPro" id="IPR002123">
    <property type="entry name" value="Plipid/glycerol_acylTrfase"/>
</dbReference>
<evidence type="ECO:0000313" key="3">
    <source>
        <dbReference type="Proteomes" id="UP000249300"/>
    </source>
</evidence>
<dbReference type="SMART" id="SM00563">
    <property type="entry name" value="PlsC"/>
    <property type="match status" value="1"/>
</dbReference>
<reference evidence="2 3" key="1">
    <citation type="submission" date="2018-06" db="EMBL/GenBank/DDBJ databases">
        <authorList>
            <consortium name="Pathogen Informatics"/>
            <person name="Doyle S."/>
        </authorList>
    </citation>
    <scope>NUCLEOTIDE SEQUENCE [LARGE SCALE GENOMIC DNA]</scope>
    <source>
        <strain evidence="2 3">NCTC12858</strain>
    </source>
</reference>
<keyword evidence="3" id="KW-1185">Reference proteome</keyword>
<dbReference type="EMBL" id="LS483447">
    <property type="protein sequence ID" value="SQH72650.1"/>
    <property type="molecule type" value="Genomic_DNA"/>
</dbReference>
<dbReference type="KEGG" id="pcre:NCTC12858_00476"/>
<dbReference type="AlphaFoldDB" id="A0A2X4PIZ9"/>
<name>A0A2X4PIZ9_9PORP</name>
<accession>A0A2X4PIZ9</accession>
<dbReference type="InterPro" id="IPR045746">
    <property type="entry name" value="ACT14924-like_Acyltransf_dom"/>
</dbReference>
<proteinExistence type="predicted"/>